<feature type="domain" description="Disease resistance N-terminal" evidence="8">
    <location>
        <begin position="5"/>
        <end position="90"/>
    </location>
</feature>
<evidence type="ECO:0000256" key="6">
    <source>
        <dbReference type="ARBA" id="ARBA00022840"/>
    </source>
</evidence>
<evidence type="ECO:0000259" key="7">
    <source>
        <dbReference type="Pfam" id="PF00931"/>
    </source>
</evidence>
<dbReference type="PANTHER" id="PTHR19338:SF73">
    <property type="entry name" value="DISEASE RESISTANCE PROTEIN RGA2-LIKE"/>
    <property type="match status" value="1"/>
</dbReference>
<evidence type="ECO:0000256" key="1">
    <source>
        <dbReference type="ARBA" id="ARBA00008894"/>
    </source>
</evidence>
<dbReference type="GO" id="GO:0005524">
    <property type="term" value="F:ATP binding"/>
    <property type="evidence" value="ECO:0007669"/>
    <property type="project" value="UniProtKB-KW"/>
</dbReference>
<keyword evidence="6" id="KW-0067">ATP-binding</keyword>
<evidence type="ECO:0000256" key="2">
    <source>
        <dbReference type="ARBA" id="ARBA00022614"/>
    </source>
</evidence>
<proteinExistence type="inferred from homology"/>
<keyword evidence="5" id="KW-0611">Plant defense</keyword>
<comment type="similarity">
    <text evidence="1">Belongs to the disease resistance NB-LRR family.</text>
</comment>
<dbReference type="Gene3D" id="3.40.50.300">
    <property type="entry name" value="P-loop containing nucleotide triphosphate hydrolases"/>
    <property type="match status" value="1"/>
</dbReference>
<dbReference type="SUPFAM" id="SSF52540">
    <property type="entry name" value="P-loop containing nucleoside triphosphate hydrolases"/>
    <property type="match status" value="1"/>
</dbReference>
<dbReference type="InterPro" id="IPR002182">
    <property type="entry name" value="NB-ARC"/>
</dbReference>
<organism evidence="9">
    <name type="scientific">Sesamum radiatum</name>
    <name type="common">Black benniseed</name>
    <dbReference type="NCBI Taxonomy" id="300843"/>
    <lineage>
        <taxon>Eukaryota</taxon>
        <taxon>Viridiplantae</taxon>
        <taxon>Streptophyta</taxon>
        <taxon>Embryophyta</taxon>
        <taxon>Tracheophyta</taxon>
        <taxon>Spermatophyta</taxon>
        <taxon>Magnoliopsida</taxon>
        <taxon>eudicotyledons</taxon>
        <taxon>Gunneridae</taxon>
        <taxon>Pentapetalae</taxon>
        <taxon>asterids</taxon>
        <taxon>lamiids</taxon>
        <taxon>Lamiales</taxon>
        <taxon>Pedaliaceae</taxon>
        <taxon>Sesamum</taxon>
    </lineage>
</organism>
<dbReference type="Pfam" id="PF18052">
    <property type="entry name" value="Rx_N"/>
    <property type="match status" value="1"/>
</dbReference>
<dbReference type="GO" id="GO:0006952">
    <property type="term" value="P:defense response"/>
    <property type="evidence" value="ECO:0007669"/>
    <property type="project" value="UniProtKB-KW"/>
</dbReference>
<sequence>MAEAAISFTVETLGNLAIQKVAFLWDVQRQVNWLKDELKRMQSFLKDASEKQANDARVRNWISEIRELAQDAEDVVDTYILKVETKRGSKGLLGRCASFPQHVYRLDRLGQEIESIRARLRDIDESRQRYGIQDLRGGAGMISPWRSEAVEKRQLSPWQKDKHLVGLQKDIDSLLQKAVLADHKGLSLTTIVGMGGVGKSTLAREVYNHAEVAARFQRRAWVVVSREFNPKEIIKGLMLQLVEPQKQQQILEIMEKSDLQNVMYMLHQQLKGKRYFIVLDDIWQDKAWESLSPAFPDEGNIYIHHPFLSIIDRG</sequence>
<dbReference type="Pfam" id="PF00931">
    <property type="entry name" value="NB-ARC"/>
    <property type="match status" value="1"/>
</dbReference>
<reference evidence="9" key="2">
    <citation type="journal article" date="2024" name="Plant">
        <title>Genomic evolution and insights into agronomic trait innovations of Sesamum species.</title>
        <authorList>
            <person name="Miao H."/>
            <person name="Wang L."/>
            <person name="Qu L."/>
            <person name="Liu H."/>
            <person name="Sun Y."/>
            <person name="Le M."/>
            <person name="Wang Q."/>
            <person name="Wei S."/>
            <person name="Zheng Y."/>
            <person name="Lin W."/>
            <person name="Duan Y."/>
            <person name="Cao H."/>
            <person name="Xiong S."/>
            <person name="Wang X."/>
            <person name="Wei L."/>
            <person name="Li C."/>
            <person name="Ma Q."/>
            <person name="Ju M."/>
            <person name="Zhao R."/>
            <person name="Li G."/>
            <person name="Mu C."/>
            <person name="Tian Q."/>
            <person name="Mei H."/>
            <person name="Zhang T."/>
            <person name="Gao T."/>
            <person name="Zhang H."/>
        </authorList>
    </citation>
    <scope>NUCLEOTIDE SEQUENCE</scope>
    <source>
        <strain evidence="9">G02</strain>
    </source>
</reference>
<dbReference type="InterPro" id="IPR027417">
    <property type="entry name" value="P-loop_NTPase"/>
</dbReference>
<dbReference type="InterPro" id="IPR038005">
    <property type="entry name" value="RX-like_CC"/>
</dbReference>
<keyword evidence="4" id="KW-0547">Nucleotide-binding</keyword>
<accession>A0AAW2PIT3</accession>
<feature type="domain" description="NB-ARC" evidence="7">
    <location>
        <begin position="171"/>
        <end position="300"/>
    </location>
</feature>
<name>A0AAW2PIT3_SESRA</name>
<dbReference type="Gene3D" id="1.20.5.4130">
    <property type="match status" value="1"/>
</dbReference>
<dbReference type="AlphaFoldDB" id="A0AAW2PIT3"/>
<evidence type="ECO:0000256" key="5">
    <source>
        <dbReference type="ARBA" id="ARBA00022821"/>
    </source>
</evidence>
<reference evidence="9" key="1">
    <citation type="submission" date="2020-06" db="EMBL/GenBank/DDBJ databases">
        <authorList>
            <person name="Li T."/>
            <person name="Hu X."/>
            <person name="Zhang T."/>
            <person name="Song X."/>
            <person name="Zhang H."/>
            <person name="Dai N."/>
            <person name="Sheng W."/>
            <person name="Hou X."/>
            <person name="Wei L."/>
        </authorList>
    </citation>
    <scope>NUCLEOTIDE SEQUENCE</scope>
    <source>
        <strain evidence="9">G02</strain>
        <tissue evidence="9">Leaf</tissue>
    </source>
</reference>
<keyword evidence="3" id="KW-0677">Repeat</keyword>
<dbReference type="PANTHER" id="PTHR19338">
    <property type="entry name" value="TRANSLOCASE OF INNER MITOCHONDRIAL MEMBRANE 13 HOMOLOG"/>
    <property type="match status" value="1"/>
</dbReference>
<dbReference type="EMBL" id="JACGWJ010000017">
    <property type="protein sequence ID" value="KAL0355633.1"/>
    <property type="molecule type" value="Genomic_DNA"/>
</dbReference>
<dbReference type="PRINTS" id="PR00364">
    <property type="entry name" value="DISEASERSIST"/>
</dbReference>
<evidence type="ECO:0000256" key="3">
    <source>
        <dbReference type="ARBA" id="ARBA00022737"/>
    </source>
</evidence>
<keyword evidence="2" id="KW-0433">Leucine-rich repeat</keyword>
<protein>
    <submittedName>
        <fullName evidence="9">Disease resistance protein</fullName>
    </submittedName>
</protein>
<gene>
    <name evidence="9" type="ORF">Sradi_4010200</name>
</gene>
<comment type="caution">
    <text evidence="9">The sequence shown here is derived from an EMBL/GenBank/DDBJ whole genome shotgun (WGS) entry which is preliminary data.</text>
</comment>
<evidence type="ECO:0000259" key="8">
    <source>
        <dbReference type="Pfam" id="PF18052"/>
    </source>
</evidence>
<evidence type="ECO:0000256" key="4">
    <source>
        <dbReference type="ARBA" id="ARBA00022741"/>
    </source>
</evidence>
<evidence type="ECO:0000313" key="9">
    <source>
        <dbReference type="EMBL" id="KAL0355633.1"/>
    </source>
</evidence>
<dbReference type="GO" id="GO:0043531">
    <property type="term" value="F:ADP binding"/>
    <property type="evidence" value="ECO:0007669"/>
    <property type="project" value="InterPro"/>
</dbReference>
<dbReference type="CDD" id="cd14798">
    <property type="entry name" value="RX-CC_like"/>
    <property type="match status" value="1"/>
</dbReference>
<dbReference type="InterPro" id="IPR041118">
    <property type="entry name" value="Rx_N"/>
</dbReference>